<keyword evidence="3" id="KW-1185">Reference proteome</keyword>
<dbReference type="CDD" id="cd22160">
    <property type="entry name" value="F-box_AtFBL13-like"/>
    <property type="match status" value="1"/>
</dbReference>
<dbReference type="Proteomes" id="UP000324897">
    <property type="component" value="Chromosome 2"/>
</dbReference>
<dbReference type="InterPro" id="IPR055411">
    <property type="entry name" value="LRR_FXL15/At3g58940/PEG3-like"/>
</dbReference>
<evidence type="ECO:0000259" key="1">
    <source>
        <dbReference type="PROSITE" id="PS50181"/>
    </source>
</evidence>
<name>A0A5J9UJB6_9POAL</name>
<dbReference type="AlphaFoldDB" id="A0A5J9UJB6"/>
<dbReference type="Gene3D" id="3.80.10.10">
    <property type="entry name" value="Ribonuclease Inhibitor"/>
    <property type="match status" value="1"/>
</dbReference>
<dbReference type="Pfam" id="PF00646">
    <property type="entry name" value="F-box"/>
    <property type="match status" value="1"/>
</dbReference>
<proteinExistence type="predicted"/>
<dbReference type="Gramene" id="TVU23879">
    <property type="protein sequence ID" value="TVU23879"/>
    <property type="gene ID" value="EJB05_26265"/>
</dbReference>
<reference evidence="2 3" key="1">
    <citation type="journal article" date="2019" name="Sci. Rep.">
        <title>A high-quality genome of Eragrostis curvula grass provides insights into Poaceae evolution and supports new strategies to enhance forage quality.</title>
        <authorList>
            <person name="Carballo J."/>
            <person name="Santos B.A.C.M."/>
            <person name="Zappacosta D."/>
            <person name="Garbus I."/>
            <person name="Selva J.P."/>
            <person name="Gallo C.A."/>
            <person name="Diaz A."/>
            <person name="Albertini E."/>
            <person name="Caccamo M."/>
            <person name="Echenique V."/>
        </authorList>
    </citation>
    <scope>NUCLEOTIDE SEQUENCE [LARGE SCALE GENOMIC DNA]</scope>
    <source>
        <strain evidence="3">cv. Victoria</strain>
        <tissue evidence="2">Leaf</tissue>
    </source>
</reference>
<comment type="caution">
    <text evidence="2">The sequence shown here is derived from an EMBL/GenBank/DDBJ whole genome shotgun (WGS) entry which is preliminary data.</text>
</comment>
<feature type="non-terminal residue" evidence="2">
    <location>
        <position position="1"/>
    </location>
</feature>
<gene>
    <name evidence="2" type="ORF">EJB05_26265</name>
</gene>
<protein>
    <recommendedName>
        <fullName evidence="1">F-box domain-containing protein</fullName>
    </recommendedName>
</protein>
<dbReference type="InterPro" id="IPR036047">
    <property type="entry name" value="F-box-like_dom_sf"/>
</dbReference>
<dbReference type="SUPFAM" id="SSF81383">
    <property type="entry name" value="F-box domain"/>
    <property type="match status" value="1"/>
</dbReference>
<dbReference type="InterPro" id="IPR055302">
    <property type="entry name" value="F-box_dom-containing"/>
</dbReference>
<dbReference type="PANTHER" id="PTHR32141">
    <property type="match status" value="1"/>
</dbReference>
<sequence>MAADRLSALPDDLLRRVLYFAPAKEGASTAVLSRRWRSLWRSSGAINLDWRSYHRAHGSGIVTFQELGIFFPAVKAALDAVDGRLTRLTFNVEADEMVFILLIVPGRSPIEHSMVDLALAHPSAQHLEELRVAAVNYRPDPSRELHYWFCLASLPSETLRDLQLINCTYLTPAPPGTIFPRLAALRLQGCKVSIECLQDTINAAPQLFTLHLESSKFTEERTVDGVQVRCHRLRFPVVIALVFADCSWSGEEEEAAMLELDLPRVRYFRYRGHVHNRLFLKPHEPSSVVRADLNFTGYQHGDVGNIRAHFWQFVTQNFHMVKVLKLILDFAIDRVAVVDKDGQDDILMNKLFYNVQHLELQGRYKPANKMAGFAIGNLLQCCPVVRDLNLKVTAIASAESSLQSSVGTQAQLDFEKSYNHFRQRKRQPISSGRDDDDKTYEDEISDVRGLSKRSFNCLQSCLRRVSLQFRMDVPNCFGVQLTKFFAENSQVLVELYVDDGSHKMCEHMNWMVRKWIANSSKRKTPPTATSIVDQCSRKRQRREDHCGDCSCVQ</sequence>
<dbReference type="PANTHER" id="PTHR32141:SF26">
    <property type="entry name" value="OS08G0328600 PROTEIN"/>
    <property type="match status" value="1"/>
</dbReference>
<dbReference type="PROSITE" id="PS50181">
    <property type="entry name" value="FBOX"/>
    <property type="match status" value="1"/>
</dbReference>
<organism evidence="2 3">
    <name type="scientific">Eragrostis curvula</name>
    <name type="common">weeping love grass</name>
    <dbReference type="NCBI Taxonomy" id="38414"/>
    <lineage>
        <taxon>Eukaryota</taxon>
        <taxon>Viridiplantae</taxon>
        <taxon>Streptophyta</taxon>
        <taxon>Embryophyta</taxon>
        <taxon>Tracheophyta</taxon>
        <taxon>Spermatophyta</taxon>
        <taxon>Magnoliopsida</taxon>
        <taxon>Liliopsida</taxon>
        <taxon>Poales</taxon>
        <taxon>Poaceae</taxon>
        <taxon>PACMAD clade</taxon>
        <taxon>Chloridoideae</taxon>
        <taxon>Eragrostideae</taxon>
        <taxon>Eragrostidinae</taxon>
        <taxon>Eragrostis</taxon>
    </lineage>
</organism>
<accession>A0A5J9UJB6</accession>
<dbReference type="EMBL" id="RWGY01000013">
    <property type="protein sequence ID" value="TVU23879.1"/>
    <property type="molecule type" value="Genomic_DNA"/>
</dbReference>
<dbReference type="SUPFAM" id="SSF52047">
    <property type="entry name" value="RNI-like"/>
    <property type="match status" value="1"/>
</dbReference>
<dbReference type="InterPro" id="IPR053781">
    <property type="entry name" value="F-box_AtFBL13-like"/>
</dbReference>
<dbReference type="InterPro" id="IPR032675">
    <property type="entry name" value="LRR_dom_sf"/>
</dbReference>
<evidence type="ECO:0000313" key="2">
    <source>
        <dbReference type="EMBL" id="TVU23879.1"/>
    </source>
</evidence>
<feature type="domain" description="F-box" evidence="1">
    <location>
        <begin position="3"/>
        <end position="53"/>
    </location>
</feature>
<dbReference type="InterPro" id="IPR001810">
    <property type="entry name" value="F-box_dom"/>
</dbReference>
<dbReference type="OrthoDB" id="670854at2759"/>
<evidence type="ECO:0000313" key="3">
    <source>
        <dbReference type="Proteomes" id="UP000324897"/>
    </source>
</evidence>
<dbReference type="Pfam" id="PF24758">
    <property type="entry name" value="LRR_At5g56370"/>
    <property type="match status" value="1"/>
</dbReference>